<dbReference type="EMBL" id="JAQQKX010000022">
    <property type="protein sequence ID" value="MDC7685161.1"/>
    <property type="molecule type" value="Genomic_DNA"/>
</dbReference>
<protein>
    <submittedName>
        <fullName evidence="8">Prepilin peptidase</fullName>
        <ecNumber evidence="8">3.4.23.43</ecNumber>
    </submittedName>
</protein>
<comment type="subcellular location">
    <subcellularLocation>
        <location evidence="1">Cell membrane</location>
        <topology evidence="1">Multi-pass membrane protein</topology>
    </subcellularLocation>
</comment>
<accession>A0ABT5I0F3</accession>
<evidence type="ECO:0000313" key="8">
    <source>
        <dbReference type="EMBL" id="MDC7685161.1"/>
    </source>
</evidence>
<keyword evidence="9" id="KW-1185">Reference proteome</keyword>
<dbReference type="RefSeq" id="WP_272749666.1">
    <property type="nucleotide sequence ID" value="NZ_JAQQKX010000022.1"/>
</dbReference>
<comment type="caution">
    <text evidence="8">The sequence shown here is derived from an EMBL/GenBank/DDBJ whole genome shotgun (WGS) entry which is preliminary data.</text>
</comment>
<feature type="domain" description="Prepilin type IV endopeptidase peptidase" evidence="7">
    <location>
        <begin position="13"/>
        <end position="115"/>
    </location>
</feature>
<evidence type="ECO:0000313" key="9">
    <source>
        <dbReference type="Proteomes" id="UP001214854"/>
    </source>
</evidence>
<evidence type="ECO:0000256" key="2">
    <source>
        <dbReference type="ARBA" id="ARBA00022475"/>
    </source>
</evidence>
<evidence type="ECO:0000256" key="6">
    <source>
        <dbReference type="SAM" id="Phobius"/>
    </source>
</evidence>
<keyword evidence="3 6" id="KW-0812">Transmembrane</keyword>
<dbReference type="PANTHER" id="PTHR36506">
    <property type="entry name" value="PREFLAGELLIN PEPTIDASE"/>
    <property type="match status" value="1"/>
</dbReference>
<organism evidence="8 9">
    <name type="scientific">Asticcacaulis aquaticus</name>
    <dbReference type="NCBI Taxonomy" id="2984212"/>
    <lineage>
        <taxon>Bacteria</taxon>
        <taxon>Pseudomonadati</taxon>
        <taxon>Pseudomonadota</taxon>
        <taxon>Alphaproteobacteria</taxon>
        <taxon>Caulobacterales</taxon>
        <taxon>Caulobacteraceae</taxon>
        <taxon>Asticcacaulis</taxon>
    </lineage>
</organism>
<evidence type="ECO:0000256" key="3">
    <source>
        <dbReference type="ARBA" id="ARBA00022692"/>
    </source>
</evidence>
<evidence type="ECO:0000256" key="4">
    <source>
        <dbReference type="ARBA" id="ARBA00022989"/>
    </source>
</evidence>
<proteinExistence type="predicted"/>
<gene>
    <name evidence="8" type="ORF">PQU92_17900</name>
</gene>
<keyword evidence="4 6" id="KW-1133">Transmembrane helix</keyword>
<sequence>MSPILIPLLFALTFPACLIWAALSDLKSMTIPNRLSITLALAFLPAALLLGLPPMIILQHLGIGAAGLALGILAFAFRVMGGGDAKLIAATALWFHPQGVLAFGLYTALAGGALSLVLLLGRQFLQIYTPTLPKWLQTLLKPNGDIPYGLAICAGGLLAMPHSDLYPLLGF</sequence>
<dbReference type="Pfam" id="PF01478">
    <property type="entry name" value="Peptidase_A24"/>
    <property type="match status" value="1"/>
</dbReference>
<feature type="transmembrane region" description="Helical" evidence="6">
    <location>
        <begin position="100"/>
        <end position="120"/>
    </location>
</feature>
<dbReference type="GO" id="GO:0004190">
    <property type="term" value="F:aspartic-type endopeptidase activity"/>
    <property type="evidence" value="ECO:0007669"/>
    <property type="project" value="UniProtKB-EC"/>
</dbReference>
<feature type="transmembrane region" description="Helical" evidence="6">
    <location>
        <begin position="31"/>
        <end position="52"/>
    </location>
</feature>
<evidence type="ECO:0000256" key="1">
    <source>
        <dbReference type="ARBA" id="ARBA00004651"/>
    </source>
</evidence>
<name>A0ABT5I0F3_9CAUL</name>
<dbReference type="InterPro" id="IPR000045">
    <property type="entry name" value="Prepilin_IV_endopep_pep"/>
</dbReference>
<feature type="transmembrane region" description="Helical" evidence="6">
    <location>
        <begin position="61"/>
        <end position="80"/>
    </location>
</feature>
<keyword evidence="5 6" id="KW-0472">Membrane</keyword>
<keyword evidence="2" id="KW-1003">Cell membrane</keyword>
<reference evidence="8 9" key="1">
    <citation type="submission" date="2023-01" db="EMBL/GenBank/DDBJ databases">
        <title>Novel species of the genus Asticcacaulis isolated from rivers.</title>
        <authorList>
            <person name="Lu H."/>
        </authorList>
    </citation>
    <scope>NUCLEOTIDE SEQUENCE [LARGE SCALE GENOMIC DNA]</scope>
    <source>
        <strain evidence="8 9">BYS171W</strain>
    </source>
</reference>
<dbReference type="Gene3D" id="1.20.120.1220">
    <property type="match status" value="1"/>
</dbReference>
<dbReference type="EC" id="3.4.23.43" evidence="8"/>
<dbReference type="PANTHER" id="PTHR36506:SF1">
    <property type="entry name" value="PREFLAGELLIN PEPTIDASE"/>
    <property type="match status" value="1"/>
</dbReference>
<evidence type="ECO:0000259" key="7">
    <source>
        <dbReference type="Pfam" id="PF01478"/>
    </source>
</evidence>
<dbReference type="Proteomes" id="UP001214854">
    <property type="component" value="Unassembled WGS sequence"/>
</dbReference>
<dbReference type="InterPro" id="IPR052218">
    <property type="entry name" value="Preflagellin_Peptidase"/>
</dbReference>
<evidence type="ECO:0000256" key="5">
    <source>
        <dbReference type="ARBA" id="ARBA00023136"/>
    </source>
</evidence>
<keyword evidence="8" id="KW-0378">Hydrolase</keyword>